<dbReference type="InterPro" id="IPR009214">
    <property type="entry name" value="DUF1129"/>
</dbReference>
<evidence type="ECO:0000313" key="3">
    <source>
        <dbReference type="EMBL" id="KRN32219.1"/>
    </source>
</evidence>
<feature type="transmembrane region" description="Helical" evidence="2">
    <location>
        <begin position="210"/>
        <end position="228"/>
    </location>
</feature>
<feature type="region of interest" description="Disordered" evidence="1">
    <location>
        <begin position="1"/>
        <end position="23"/>
    </location>
</feature>
<dbReference type="EMBL" id="JQAX01000002">
    <property type="protein sequence ID" value="KRN32219.1"/>
    <property type="molecule type" value="Genomic_DNA"/>
</dbReference>
<reference evidence="3 4" key="1">
    <citation type="journal article" date="2015" name="Genome Announc.">
        <title>Expanding the biotechnology potential of lactobacilli through comparative genomics of 213 strains and associated genera.</title>
        <authorList>
            <person name="Sun Z."/>
            <person name="Harris H.M."/>
            <person name="McCann A."/>
            <person name="Guo C."/>
            <person name="Argimon S."/>
            <person name="Zhang W."/>
            <person name="Yang X."/>
            <person name="Jeffery I.B."/>
            <person name="Cooney J.C."/>
            <person name="Kagawa T.F."/>
            <person name="Liu W."/>
            <person name="Song Y."/>
            <person name="Salvetti E."/>
            <person name="Wrobel A."/>
            <person name="Rasinkangas P."/>
            <person name="Parkhill J."/>
            <person name="Rea M.C."/>
            <person name="O'Sullivan O."/>
            <person name="Ritari J."/>
            <person name="Douillard F.P."/>
            <person name="Paul Ross R."/>
            <person name="Yang R."/>
            <person name="Briner A.E."/>
            <person name="Felis G.E."/>
            <person name="de Vos W.M."/>
            <person name="Barrangou R."/>
            <person name="Klaenhammer T.R."/>
            <person name="Caufield P.W."/>
            <person name="Cui Y."/>
            <person name="Zhang H."/>
            <person name="O'Toole P.W."/>
        </authorList>
    </citation>
    <scope>NUCLEOTIDE SEQUENCE [LARGE SCALE GENOMIC DNA]</scope>
    <source>
        <strain evidence="3 4">DSM 20190</strain>
    </source>
</reference>
<proteinExistence type="predicted"/>
<feature type="transmembrane region" description="Helical" evidence="2">
    <location>
        <begin position="113"/>
        <end position="131"/>
    </location>
</feature>
<protein>
    <submittedName>
        <fullName evidence="3">Integral membrane protein</fullName>
    </submittedName>
</protein>
<keyword evidence="4" id="KW-1185">Reference proteome</keyword>
<gene>
    <name evidence="3" type="ORF">IV68_GL000568</name>
</gene>
<feature type="transmembrane region" description="Helical" evidence="2">
    <location>
        <begin position="143"/>
        <end position="168"/>
    </location>
</feature>
<feature type="transmembrane region" description="Helical" evidence="2">
    <location>
        <begin position="180"/>
        <end position="204"/>
    </location>
</feature>
<keyword evidence="2" id="KW-0812">Transmembrane</keyword>
<dbReference type="eggNOG" id="COG4858">
    <property type="taxonomic scope" value="Bacteria"/>
</dbReference>
<organism evidence="3 4">
    <name type="scientific">Weissella halotolerans DSM 20190</name>
    <dbReference type="NCBI Taxonomy" id="1123500"/>
    <lineage>
        <taxon>Bacteria</taxon>
        <taxon>Bacillati</taxon>
        <taxon>Bacillota</taxon>
        <taxon>Bacilli</taxon>
        <taxon>Lactobacillales</taxon>
        <taxon>Lactobacillaceae</taxon>
        <taxon>Weissella</taxon>
    </lineage>
</organism>
<dbReference type="PATRIC" id="fig|1123500.6.peg.571"/>
<dbReference type="Pfam" id="PF06570">
    <property type="entry name" value="DUF1129"/>
    <property type="match status" value="1"/>
</dbReference>
<evidence type="ECO:0000256" key="2">
    <source>
        <dbReference type="SAM" id="Phobius"/>
    </source>
</evidence>
<keyword evidence="2" id="KW-0472">Membrane</keyword>
<evidence type="ECO:0000313" key="4">
    <source>
        <dbReference type="Proteomes" id="UP000051296"/>
    </source>
</evidence>
<dbReference type="STRING" id="1123500.GCA_000420365_00873"/>
<accession>A0A0R2FX29</accession>
<sequence>MFKEKKMATEQQAQRPHKKLASREELAASGLTKRNQDFMWQVQEQATDDQLQAGLLAEIQTTLLAGQKTGQTAKQLYGTPQAALGIQTKTYVQDHSQPAYASYGFWPIVIDNTLVFFMMFSLMFGLMLLFSGRQLAASGQAGLGSFGILALCLTAITGGLFFGSWAMAVAPRKGAKPRGWVYRIAVTILLFGAWFLCYTSFAYIPLTINPILPGWVYLILAGVAYLGFRQWRQKTGMQGGFLGGRPTNTK</sequence>
<name>A0A0R2FX29_9LACO</name>
<keyword evidence="2" id="KW-1133">Transmembrane helix</keyword>
<dbReference type="AlphaFoldDB" id="A0A0R2FX29"/>
<dbReference type="InParanoid" id="A0A0R2FX29"/>
<dbReference type="Proteomes" id="UP000051296">
    <property type="component" value="Unassembled WGS sequence"/>
</dbReference>
<comment type="caution">
    <text evidence="3">The sequence shown here is derived from an EMBL/GenBank/DDBJ whole genome shotgun (WGS) entry which is preliminary data.</text>
</comment>
<evidence type="ECO:0000256" key="1">
    <source>
        <dbReference type="SAM" id="MobiDB-lite"/>
    </source>
</evidence>